<reference evidence="2" key="1">
    <citation type="journal article" date="2020" name="Stud. Mycol.">
        <title>101 Dothideomycetes genomes: a test case for predicting lifestyles and emergence of pathogens.</title>
        <authorList>
            <person name="Haridas S."/>
            <person name="Albert R."/>
            <person name="Binder M."/>
            <person name="Bloem J."/>
            <person name="Labutti K."/>
            <person name="Salamov A."/>
            <person name="Andreopoulos B."/>
            <person name="Baker S."/>
            <person name="Barry K."/>
            <person name="Bills G."/>
            <person name="Bluhm B."/>
            <person name="Cannon C."/>
            <person name="Castanera R."/>
            <person name="Culley D."/>
            <person name="Daum C."/>
            <person name="Ezra D."/>
            <person name="Gonzalez J."/>
            <person name="Henrissat B."/>
            <person name="Kuo A."/>
            <person name="Liang C."/>
            <person name="Lipzen A."/>
            <person name="Lutzoni F."/>
            <person name="Magnuson J."/>
            <person name="Mondo S."/>
            <person name="Nolan M."/>
            <person name="Ohm R."/>
            <person name="Pangilinan J."/>
            <person name="Park H.-J."/>
            <person name="Ramirez L."/>
            <person name="Alfaro M."/>
            <person name="Sun H."/>
            <person name="Tritt A."/>
            <person name="Yoshinaga Y."/>
            <person name="Zwiers L.-H."/>
            <person name="Turgeon B."/>
            <person name="Goodwin S."/>
            <person name="Spatafora J."/>
            <person name="Crous P."/>
            <person name="Grigoriev I."/>
        </authorList>
    </citation>
    <scope>NUCLEOTIDE SEQUENCE</scope>
    <source>
        <strain evidence="2">HMLAC05119</strain>
    </source>
</reference>
<feature type="repeat" description="RCC1" evidence="1">
    <location>
        <begin position="261"/>
        <end position="298"/>
    </location>
</feature>
<evidence type="ECO:0000313" key="2">
    <source>
        <dbReference type="EMBL" id="KAF1920888.1"/>
    </source>
</evidence>
<keyword evidence="3" id="KW-1185">Reference proteome</keyword>
<dbReference type="EMBL" id="ML979132">
    <property type="protein sequence ID" value="KAF1920888.1"/>
    <property type="molecule type" value="Genomic_DNA"/>
</dbReference>
<name>A0A6A5R180_AMPQU</name>
<dbReference type="Gene3D" id="2.130.10.30">
    <property type="entry name" value="Regulator of chromosome condensation 1/beta-lactamase-inhibitor protein II"/>
    <property type="match status" value="2"/>
</dbReference>
<gene>
    <name evidence="2" type="ORF">BDU57DRAFT_562284</name>
</gene>
<organism evidence="2 3">
    <name type="scientific">Ampelomyces quisqualis</name>
    <name type="common">Powdery mildew agent</name>
    <dbReference type="NCBI Taxonomy" id="50730"/>
    <lineage>
        <taxon>Eukaryota</taxon>
        <taxon>Fungi</taxon>
        <taxon>Dikarya</taxon>
        <taxon>Ascomycota</taxon>
        <taxon>Pezizomycotina</taxon>
        <taxon>Dothideomycetes</taxon>
        <taxon>Pleosporomycetidae</taxon>
        <taxon>Pleosporales</taxon>
        <taxon>Pleosporineae</taxon>
        <taxon>Phaeosphaeriaceae</taxon>
        <taxon>Ampelomyces</taxon>
    </lineage>
</organism>
<sequence length="356" mass="37995">MAHHLYVFGSNGEGQLGIPAADIVDTPTLVSTIDSLETLSSVHGGDNHTLLFTVRGEVYGVGDNRKAQLIPGAGEASCLDTFKLLKSGLSFTAAACESSAYVTTHEPSTQSTVRAQGQGLWGELGYGEDITSIGTDGDLSAALQITLPGRVIDFAAGVWHYVAILDDGSVYGWGKGRVGQLGEQLSGKVGQPTKLENIPFKPQRVVCGLDFTYLVGHPSTGEHIILGKDKNKIISSMPHNIHGWKDIGATWQAIFVLLDNGKLIAWGRNQMWELIPPALPLIDKIAVGSEHILAVTQDGKLISWGWGKHGNCGNLANLKDKINMDMVSGLWNEIELPGKVEFIGAGACTSFVVTRA</sequence>
<dbReference type="Proteomes" id="UP000800096">
    <property type="component" value="Unassembled WGS sequence"/>
</dbReference>
<proteinExistence type="predicted"/>
<dbReference type="InterPro" id="IPR000408">
    <property type="entry name" value="Reg_chr_condens"/>
</dbReference>
<dbReference type="Pfam" id="PF00415">
    <property type="entry name" value="RCC1"/>
    <property type="match status" value="2"/>
</dbReference>
<dbReference type="AlphaFoldDB" id="A0A6A5R180"/>
<dbReference type="PROSITE" id="PS50012">
    <property type="entry name" value="RCC1_3"/>
    <property type="match status" value="3"/>
</dbReference>
<dbReference type="InterPro" id="IPR051553">
    <property type="entry name" value="Ran_GTPase-activating"/>
</dbReference>
<evidence type="ECO:0000256" key="1">
    <source>
        <dbReference type="PROSITE-ProRule" id="PRU00235"/>
    </source>
</evidence>
<evidence type="ECO:0000313" key="3">
    <source>
        <dbReference type="Proteomes" id="UP000800096"/>
    </source>
</evidence>
<protein>
    <submittedName>
        <fullName evidence="2">Regulator of chromosome condensation 1/beta-lactamase-inhibitor protein II</fullName>
    </submittedName>
</protein>
<dbReference type="PRINTS" id="PR00633">
    <property type="entry name" value="RCCNDNSATION"/>
</dbReference>
<dbReference type="PANTHER" id="PTHR45982:SF1">
    <property type="entry name" value="REGULATOR OF CHROMOSOME CONDENSATION"/>
    <property type="match status" value="1"/>
</dbReference>
<dbReference type="InterPro" id="IPR009091">
    <property type="entry name" value="RCC1/BLIP-II"/>
</dbReference>
<feature type="repeat" description="RCC1" evidence="1">
    <location>
        <begin position="168"/>
        <end position="218"/>
    </location>
</feature>
<dbReference type="OrthoDB" id="5370059at2759"/>
<dbReference type="SUPFAM" id="SSF50985">
    <property type="entry name" value="RCC1/BLIP-II"/>
    <property type="match status" value="1"/>
</dbReference>
<feature type="repeat" description="RCC1" evidence="1">
    <location>
        <begin position="3"/>
        <end position="55"/>
    </location>
</feature>
<dbReference type="Pfam" id="PF13540">
    <property type="entry name" value="RCC1_2"/>
    <property type="match status" value="1"/>
</dbReference>
<dbReference type="PANTHER" id="PTHR45982">
    <property type="entry name" value="REGULATOR OF CHROMOSOME CONDENSATION"/>
    <property type="match status" value="1"/>
</dbReference>
<accession>A0A6A5R180</accession>